<name>A0AAF0RXI5_9CAUD</name>
<reference evidence="1" key="1">
    <citation type="submission" date="2023-04" db="EMBL/GenBank/DDBJ databases">
        <title>Bacteriophage Phass-1 Discovered in the Human Gut Virome - the Founding Member of the Proposed New Family Phassviridae.</title>
        <authorList>
            <person name="Tikunov A.Y."/>
            <person name="Morozova V.V."/>
            <person name="Chechushkov A.V."/>
            <person name="Tikunova N.V."/>
        </authorList>
    </citation>
    <scope>NUCLEOTIDE SEQUENCE</scope>
</reference>
<accession>A0AAF0RXI5</accession>
<dbReference type="Proteomes" id="UP001237988">
    <property type="component" value="Segment"/>
</dbReference>
<organism evidence="1 2">
    <name type="scientific">Phage Phass-1</name>
    <dbReference type="NCBI Taxonomy" id="3043662"/>
    <lineage>
        <taxon>Viruses</taxon>
        <taxon>Duplodnaviria</taxon>
        <taxon>Heunggongvirae</taxon>
        <taxon>Uroviricota</taxon>
        <taxon>Caudoviricetes</taxon>
        <taxon>Caudoviricetes code 15 clade</taxon>
    </lineage>
</organism>
<sequence length="113" mass="13100">MILKIVDDDHETSVIVTRIDRRKDLSCCHHPWGDDCGGASFTDYSIWINGEQVWTASDIVYPKPEKNYDNCGLSKIIYELLLDKMLTNDIVEFNDILRRAQTEHDLRMKGVIK</sequence>
<protein>
    <submittedName>
        <fullName evidence="1">Uncharacterized protein</fullName>
    </submittedName>
</protein>
<evidence type="ECO:0000313" key="2">
    <source>
        <dbReference type="Proteomes" id="UP001237988"/>
    </source>
</evidence>
<evidence type="ECO:0000313" key="1">
    <source>
        <dbReference type="EMBL" id="WIC39717.1"/>
    </source>
</evidence>
<dbReference type="EMBL" id="OQ749652">
    <property type="protein sequence ID" value="WIC39717.1"/>
    <property type="molecule type" value="Genomic_DNA"/>
</dbReference>
<proteinExistence type="predicted"/>